<dbReference type="EC" id="3.2.1.6" evidence="3"/>
<name>A0A9P8BZ92_9HELO</name>
<keyword evidence="7" id="KW-1133">Transmembrane helix</keyword>
<feature type="domain" description="GH16" evidence="8">
    <location>
        <begin position="69"/>
        <end position="340"/>
    </location>
</feature>
<evidence type="ECO:0000256" key="6">
    <source>
        <dbReference type="SAM" id="MobiDB-lite"/>
    </source>
</evidence>
<evidence type="ECO:0000256" key="4">
    <source>
        <dbReference type="ARBA" id="ARBA00022801"/>
    </source>
</evidence>
<dbReference type="InterPro" id="IPR000757">
    <property type="entry name" value="Beta-glucanase-like"/>
</dbReference>
<gene>
    <name evidence="9" type="ORF">BJ875DRAFT_8805</name>
</gene>
<keyword evidence="4 9" id="KW-0378">Hydrolase</keyword>
<dbReference type="Proteomes" id="UP000824998">
    <property type="component" value="Unassembled WGS sequence"/>
</dbReference>
<dbReference type="Gene3D" id="2.60.120.200">
    <property type="match status" value="1"/>
</dbReference>
<dbReference type="PANTHER" id="PTHR10963">
    <property type="entry name" value="GLYCOSYL HYDROLASE-RELATED"/>
    <property type="match status" value="1"/>
</dbReference>
<dbReference type="CDD" id="cd02181">
    <property type="entry name" value="GH16_fungal_Lam16A_glucanase"/>
    <property type="match status" value="1"/>
</dbReference>
<feature type="compositionally biased region" description="Polar residues" evidence="6">
    <location>
        <begin position="7"/>
        <end position="24"/>
    </location>
</feature>
<dbReference type="OrthoDB" id="192832at2759"/>
<comment type="caution">
    <text evidence="9">The sequence shown here is derived from an EMBL/GenBank/DDBJ whole genome shotgun (WGS) entry which is preliminary data.</text>
</comment>
<proteinExistence type="inferred from homology"/>
<reference evidence="9" key="1">
    <citation type="journal article" date="2021" name="IMA Fungus">
        <title>Genomic characterization of three marine fungi, including Emericellopsis atlantica sp. nov. with signatures of a generalist lifestyle and marine biomass degradation.</title>
        <authorList>
            <person name="Hagestad O.C."/>
            <person name="Hou L."/>
            <person name="Andersen J.H."/>
            <person name="Hansen E.H."/>
            <person name="Altermark B."/>
            <person name="Li C."/>
            <person name="Kuhnert E."/>
            <person name="Cox R.J."/>
            <person name="Crous P.W."/>
            <person name="Spatafora J.W."/>
            <person name="Lail K."/>
            <person name="Amirebrahimi M."/>
            <person name="Lipzen A."/>
            <person name="Pangilinan J."/>
            <person name="Andreopoulos W."/>
            <person name="Hayes R.D."/>
            <person name="Ng V."/>
            <person name="Grigoriev I.V."/>
            <person name="Jackson S.A."/>
            <person name="Sutton T.D.S."/>
            <person name="Dobson A.D.W."/>
            <person name="Rama T."/>
        </authorList>
    </citation>
    <scope>NUCLEOTIDE SEQUENCE</scope>
    <source>
        <strain evidence="9">TRa018bII</strain>
    </source>
</reference>
<dbReference type="GO" id="GO:0009251">
    <property type="term" value="P:glucan catabolic process"/>
    <property type="evidence" value="ECO:0007669"/>
    <property type="project" value="TreeGrafter"/>
</dbReference>
<keyword evidence="7" id="KW-0472">Membrane</keyword>
<feature type="transmembrane region" description="Helical" evidence="7">
    <location>
        <begin position="39"/>
        <end position="60"/>
    </location>
</feature>
<evidence type="ECO:0000256" key="5">
    <source>
        <dbReference type="ARBA" id="ARBA00023295"/>
    </source>
</evidence>
<accession>A0A9P8BZ92</accession>
<dbReference type="PANTHER" id="PTHR10963:SF42">
    <property type="entry name" value="PUTATIVE (AFU_ORTHOLOGUE AFUA_5G02280)-RELATED"/>
    <property type="match status" value="1"/>
</dbReference>
<keyword evidence="7" id="KW-0812">Transmembrane</keyword>
<dbReference type="InterPro" id="IPR013320">
    <property type="entry name" value="ConA-like_dom_sf"/>
</dbReference>
<comment type="similarity">
    <text evidence="2">Belongs to the glycosyl hydrolase 16 family.</text>
</comment>
<organism evidence="9 10">
    <name type="scientific">Amylocarpus encephaloides</name>
    <dbReference type="NCBI Taxonomy" id="45428"/>
    <lineage>
        <taxon>Eukaryota</taxon>
        <taxon>Fungi</taxon>
        <taxon>Dikarya</taxon>
        <taxon>Ascomycota</taxon>
        <taxon>Pezizomycotina</taxon>
        <taxon>Leotiomycetes</taxon>
        <taxon>Helotiales</taxon>
        <taxon>Helotiales incertae sedis</taxon>
        <taxon>Amylocarpus</taxon>
    </lineage>
</organism>
<keyword evidence="10" id="KW-1185">Reference proteome</keyword>
<dbReference type="GO" id="GO:0052861">
    <property type="term" value="F:endo-1,3(4)-beta-glucanase activity"/>
    <property type="evidence" value="ECO:0007669"/>
    <property type="project" value="UniProtKB-EC"/>
</dbReference>
<dbReference type="InterPro" id="IPR050546">
    <property type="entry name" value="Glycosyl_Hydrlase_16"/>
</dbReference>
<protein>
    <recommendedName>
        <fullName evidence="3">endo-1,3(4)-beta-glucanase</fullName>
        <ecNumber evidence="3">3.2.1.6</ecNumber>
    </recommendedName>
</protein>
<dbReference type="PROSITE" id="PS51762">
    <property type="entry name" value="GH16_2"/>
    <property type="match status" value="1"/>
</dbReference>
<evidence type="ECO:0000259" key="8">
    <source>
        <dbReference type="PROSITE" id="PS51762"/>
    </source>
</evidence>
<keyword evidence="5" id="KW-0326">Glycosidase</keyword>
<dbReference type="EMBL" id="MU252390">
    <property type="protein sequence ID" value="KAG9227952.1"/>
    <property type="molecule type" value="Genomic_DNA"/>
</dbReference>
<evidence type="ECO:0000313" key="9">
    <source>
        <dbReference type="EMBL" id="KAG9227952.1"/>
    </source>
</evidence>
<sequence>MAGFGKNQFSEDGSERTPNSSGASSGLPWWHPKGWGKKILGGIAATIVILIVVIVVPVVVTRNKDNAYPNYSTLTYSLSESYSGTSFFDEFDYFTGYDPTAGFVHYVPSEQAEALNLTYASSSSAILRVDTSVNSSSVPNASTGRFSVRISSKKQYANNQLFIFDVKHTPTGCGTWPALWLVDQDHWPTNGEIDLMEAVNVVGSTENQIALHTTEGCTMSGQRKMTGTSLQASCLNSTHGNAGCGVHAGPSTFGTDYNTGGGGVMAMELRSAGIRMWQFARSTIPSDILANAPDPSIWGDATADFPSTHCDIDTHFRNQSIVANINLCGSWAGAAEVFAENCSGTCSDFVADHPTAFADAYWEFGAFQVYSARNTTAARR</sequence>
<evidence type="ECO:0000256" key="1">
    <source>
        <dbReference type="ARBA" id="ARBA00000124"/>
    </source>
</evidence>
<dbReference type="Pfam" id="PF26113">
    <property type="entry name" value="GH16_XgeA"/>
    <property type="match status" value="1"/>
</dbReference>
<evidence type="ECO:0000256" key="7">
    <source>
        <dbReference type="SAM" id="Phobius"/>
    </source>
</evidence>
<evidence type="ECO:0000313" key="10">
    <source>
        <dbReference type="Proteomes" id="UP000824998"/>
    </source>
</evidence>
<dbReference type="FunFam" id="2.60.120.200:FF:000114">
    <property type="entry name" value="Probable endo-1,3(4)-beta-glucanase NFIA_089530"/>
    <property type="match status" value="1"/>
</dbReference>
<dbReference type="AlphaFoldDB" id="A0A9P8BZ92"/>
<comment type="catalytic activity">
    <reaction evidence="1">
        <text>Endohydrolysis of (1-&gt;3)- or (1-&gt;4)-linkages in beta-D-glucans when the glucose residue whose reducing group is involved in the linkage to be hydrolyzed is itself substituted at C-3.</text>
        <dbReference type="EC" id="3.2.1.6"/>
    </reaction>
</comment>
<dbReference type="SUPFAM" id="SSF49899">
    <property type="entry name" value="Concanavalin A-like lectins/glucanases"/>
    <property type="match status" value="1"/>
</dbReference>
<evidence type="ECO:0000256" key="3">
    <source>
        <dbReference type="ARBA" id="ARBA00012599"/>
    </source>
</evidence>
<feature type="region of interest" description="Disordered" evidence="6">
    <location>
        <begin position="1"/>
        <end position="25"/>
    </location>
</feature>
<evidence type="ECO:0000256" key="2">
    <source>
        <dbReference type="ARBA" id="ARBA00006865"/>
    </source>
</evidence>